<dbReference type="EMBL" id="JACKXD010000003">
    <property type="protein sequence ID" value="MBB6646632.1"/>
    <property type="molecule type" value="Genomic_DNA"/>
</dbReference>
<protein>
    <submittedName>
        <fullName evidence="1">DUF1102 domain-containing protein</fullName>
    </submittedName>
</protein>
<sequence>MNRRTFLATLGAATAGTSAAVGTGAFTSVSADRSISVQVADDADAFLRIGPCTDDSGNQTPNSAYAQFDGGTFTLDLTGANSNDPPAGSGVNANAVSRFDDVFEIRNQGTQPIGAWLETADPATTPDGDPKIEFYRDGDPGSDIVAEGNSLNAKCLDVGERLCIGFRIRTESDDEDETDLFDTGTLPGSNGEELVVNGDVDVACGAPGGSGGATAPDPTRLDTGEQDWTVIALPPEARAEAPAEPPYEAFTVDPPDVWATSGEAEWIDPFDDGGREDDPADESVPFVYELNFETTGERTLTIEEYGSDNPVEFFLDGSNIGGSNGKNAFKSLRSNVPAQDIDAGEHTLRAEVLNNPGADGNPTGLLVAARLE</sequence>
<evidence type="ECO:0000313" key="2">
    <source>
        <dbReference type="Proteomes" id="UP000546257"/>
    </source>
</evidence>
<accession>A0A7J9SJB7</accession>
<dbReference type="AlphaFoldDB" id="A0A7J9SJB7"/>
<name>A0A7J9SJB7_9EURY</name>
<proteinExistence type="predicted"/>
<dbReference type="InterPro" id="IPR006311">
    <property type="entry name" value="TAT_signal"/>
</dbReference>
<gene>
    <name evidence="1" type="ORF">H5V44_10100</name>
</gene>
<dbReference type="PROSITE" id="PS51318">
    <property type="entry name" value="TAT"/>
    <property type="match status" value="1"/>
</dbReference>
<organism evidence="1 2">
    <name type="scientific">Halobellus ruber</name>
    <dbReference type="NCBI Taxonomy" id="2761102"/>
    <lineage>
        <taxon>Archaea</taxon>
        <taxon>Methanobacteriati</taxon>
        <taxon>Methanobacteriota</taxon>
        <taxon>Stenosarchaea group</taxon>
        <taxon>Halobacteria</taxon>
        <taxon>Halobacteriales</taxon>
        <taxon>Haloferacaceae</taxon>
        <taxon>Halobellus</taxon>
    </lineage>
</organism>
<dbReference type="Pfam" id="PF06510">
    <property type="entry name" value="DUF1102"/>
    <property type="match status" value="1"/>
</dbReference>
<keyword evidence="2" id="KW-1185">Reference proteome</keyword>
<evidence type="ECO:0000313" key="1">
    <source>
        <dbReference type="EMBL" id="MBB6646632.1"/>
    </source>
</evidence>
<comment type="caution">
    <text evidence="1">The sequence shown here is derived from an EMBL/GenBank/DDBJ whole genome shotgun (WGS) entry which is preliminary data.</text>
</comment>
<dbReference type="Proteomes" id="UP000546257">
    <property type="component" value="Unassembled WGS sequence"/>
</dbReference>
<reference evidence="1 2" key="1">
    <citation type="submission" date="2020-08" db="EMBL/GenBank/DDBJ databases">
        <authorList>
            <person name="Seo M.-J."/>
        </authorList>
    </citation>
    <scope>NUCLEOTIDE SEQUENCE [LARGE SCALE GENOMIC DNA]</scope>
    <source>
        <strain evidence="1 2">MBLA0160</strain>
    </source>
</reference>
<dbReference type="RefSeq" id="WP_185192992.1">
    <property type="nucleotide sequence ID" value="NZ_JACKXD010000003.1"/>
</dbReference>
<dbReference type="InterPro" id="IPR009482">
    <property type="entry name" value="DUF1102"/>
</dbReference>